<keyword evidence="5" id="KW-0393">Immunoglobulin domain</keyword>
<evidence type="ECO:0000256" key="4">
    <source>
        <dbReference type="ARBA" id="ARBA00023180"/>
    </source>
</evidence>
<dbReference type="SMART" id="SM00408">
    <property type="entry name" value="IGc2"/>
    <property type="match status" value="3"/>
</dbReference>
<dbReference type="Gene3D" id="2.60.40.10">
    <property type="entry name" value="Immunoglobulins"/>
    <property type="match status" value="5"/>
</dbReference>
<dbReference type="GO" id="GO:0005886">
    <property type="term" value="C:plasma membrane"/>
    <property type="evidence" value="ECO:0007669"/>
    <property type="project" value="TreeGrafter"/>
</dbReference>
<dbReference type="SUPFAM" id="SSF48726">
    <property type="entry name" value="Immunoglobulin"/>
    <property type="match status" value="4"/>
</dbReference>
<keyword evidence="8" id="KW-1133">Transmembrane helix</keyword>
<dbReference type="InterPro" id="IPR036179">
    <property type="entry name" value="Ig-like_dom_sf"/>
</dbReference>
<feature type="region of interest" description="Disordered" evidence="7">
    <location>
        <begin position="71"/>
        <end position="90"/>
    </location>
</feature>
<feature type="compositionally biased region" description="Basic and acidic residues" evidence="7">
    <location>
        <begin position="805"/>
        <end position="817"/>
    </location>
</feature>
<evidence type="ECO:0000313" key="10">
    <source>
        <dbReference type="EMBL" id="GFO22389.1"/>
    </source>
</evidence>
<dbReference type="PROSITE" id="PS50835">
    <property type="entry name" value="IG_LIKE"/>
    <property type="match status" value="4"/>
</dbReference>
<evidence type="ECO:0000256" key="8">
    <source>
        <dbReference type="SAM" id="Phobius"/>
    </source>
</evidence>
<dbReference type="InterPro" id="IPR013106">
    <property type="entry name" value="Ig_V-set"/>
</dbReference>
<feature type="domain" description="Ig-like" evidence="9">
    <location>
        <begin position="465"/>
        <end position="550"/>
    </location>
</feature>
<gene>
    <name evidence="10" type="ORF">PoB_004889400</name>
</gene>
<feature type="domain" description="Ig-like" evidence="9">
    <location>
        <begin position="648"/>
        <end position="743"/>
    </location>
</feature>
<dbReference type="Pfam" id="PF13927">
    <property type="entry name" value="Ig_3"/>
    <property type="match status" value="2"/>
</dbReference>
<evidence type="ECO:0000256" key="1">
    <source>
        <dbReference type="ARBA" id="ARBA00004479"/>
    </source>
</evidence>
<comment type="subcellular location">
    <subcellularLocation>
        <location evidence="1">Membrane</location>
        <topology evidence="1">Single-pass type I membrane protein</topology>
    </subcellularLocation>
</comment>
<evidence type="ECO:0000256" key="7">
    <source>
        <dbReference type="SAM" id="MobiDB-lite"/>
    </source>
</evidence>
<dbReference type="PANTHER" id="PTHR11640">
    <property type="entry name" value="NEPHRIN"/>
    <property type="match status" value="1"/>
</dbReference>
<keyword evidence="8" id="KW-0812">Transmembrane</keyword>
<protein>
    <submittedName>
        <fullName evidence="10">Kin of irre protein 1</fullName>
    </submittedName>
</protein>
<dbReference type="Pfam" id="PF07686">
    <property type="entry name" value="V-set"/>
    <property type="match status" value="1"/>
</dbReference>
<name>A0AAV4BUC6_9GAST</name>
<dbReference type="GO" id="GO:0098609">
    <property type="term" value="P:cell-cell adhesion"/>
    <property type="evidence" value="ECO:0007669"/>
    <property type="project" value="TreeGrafter"/>
</dbReference>
<keyword evidence="6" id="KW-0175">Coiled coil</keyword>
<organism evidence="10 11">
    <name type="scientific">Plakobranchus ocellatus</name>
    <dbReference type="NCBI Taxonomy" id="259542"/>
    <lineage>
        <taxon>Eukaryota</taxon>
        <taxon>Metazoa</taxon>
        <taxon>Spiralia</taxon>
        <taxon>Lophotrochozoa</taxon>
        <taxon>Mollusca</taxon>
        <taxon>Gastropoda</taxon>
        <taxon>Heterobranchia</taxon>
        <taxon>Euthyneura</taxon>
        <taxon>Panpulmonata</taxon>
        <taxon>Sacoglossa</taxon>
        <taxon>Placobranchoidea</taxon>
        <taxon>Plakobranchidae</taxon>
        <taxon>Plakobranchus</taxon>
    </lineage>
</organism>
<sequence>MAFGLHDNLNIMLKTGEQLQQRQQEQQQQQKEQQQEQQYQQQQQQQQQRLELSTISMDRYFSFQHCLQNNSDGQLHQNPHGPHHLHHQGQDHLEPLLLAKDKQSRTPDMASHQHGSNSFNPVNLSLLNLQRGQKSDCLGNLHQEQCQEATSQQHQVEVTPIQTNQQINRSQTENNNHKDNSRSWELKDAENTRQLFLSKASCQRWNVLEQTLPSSGHSVPKSESRTVQRCCVWEKGVSLPLVLSVLRERVSLMMMMVLVFSSFGIAHGQQGRRMTIVENPSNTTVVVGDSVVLKCEIRYLVGSVQWFQGITGLGLDRALTYYSRYSVIGSDDPDGISVYNLQILNVEVGDEGTYNCQVPPHDNNNGGLMSNIAHLSVIVPPEEVYITLSKPATQITWYVNNERVVSGVSTYTRNNSDPNYIDTIGALTYNATQMNIPPRVHCESLTQFTDTIIKAYVTLDVQYKPRITMKTNITDRPLRENDYVRYQCLGDANPQQVVWTWYRNGEKIPKATTDTYVIAGVTPDYNRDNLSCEARNTVGKSTVNRRLEVEFGAIIVDITKVVGADVGKPAELRCTADGNPPPIITWRRVKKNAGTSSKSSSRIVSNSKVLRIDSVRTEDFHYIYECEADSTKFPLVTEEAVLRENAQPNLRSEKEQVGTEGKSVSIFCIAQSIPKPTSIIWTSPGGKVINFATSGRFSHEVVDSLYGVTSVLHITSVRSEDFGYYNCTVANSYGVAHEQIQLVEKHILPITFIIIGIIAGLVVIFVTGLACVLFKRCRRENNQGSVLDKEATPAPPGSYTDTDSSSDKTVKKRDKMDSPSTLMGQLRQDYNKEMYRFSADYDDMPYKEQPHKANNNGYGYIEPYETYSDHHVYDGEYVHRGDDLVPERFDSLYGSGTGYSMSSFRANNLDRATPPPAMMRITPLHMSNSKLATDV</sequence>
<keyword evidence="2 8" id="KW-0472">Membrane</keyword>
<evidence type="ECO:0000313" key="11">
    <source>
        <dbReference type="Proteomes" id="UP000735302"/>
    </source>
</evidence>
<dbReference type="InterPro" id="IPR003598">
    <property type="entry name" value="Ig_sub2"/>
</dbReference>
<dbReference type="Proteomes" id="UP000735302">
    <property type="component" value="Unassembled WGS sequence"/>
</dbReference>
<feature type="region of interest" description="Disordered" evidence="7">
    <location>
        <begin position="149"/>
        <end position="183"/>
    </location>
</feature>
<keyword evidence="4" id="KW-0325">Glycoprotein</keyword>
<evidence type="ECO:0000256" key="2">
    <source>
        <dbReference type="ARBA" id="ARBA00023136"/>
    </source>
</evidence>
<dbReference type="InterPro" id="IPR051275">
    <property type="entry name" value="Cell_adhesion_signaling"/>
</dbReference>
<dbReference type="InterPro" id="IPR003599">
    <property type="entry name" value="Ig_sub"/>
</dbReference>
<feature type="domain" description="Ig-like" evidence="9">
    <location>
        <begin position="274"/>
        <end position="376"/>
    </location>
</feature>
<reference evidence="10 11" key="1">
    <citation type="journal article" date="2021" name="Elife">
        <title>Chloroplast acquisition without the gene transfer in kleptoplastic sea slugs, Plakobranchus ocellatus.</title>
        <authorList>
            <person name="Maeda T."/>
            <person name="Takahashi S."/>
            <person name="Yoshida T."/>
            <person name="Shimamura S."/>
            <person name="Takaki Y."/>
            <person name="Nagai Y."/>
            <person name="Toyoda A."/>
            <person name="Suzuki Y."/>
            <person name="Arimoto A."/>
            <person name="Ishii H."/>
            <person name="Satoh N."/>
            <person name="Nishiyama T."/>
            <person name="Hasebe M."/>
            <person name="Maruyama T."/>
            <person name="Minagawa J."/>
            <person name="Obokata J."/>
            <person name="Shigenobu S."/>
        </authorList>
    </citation>
    <scope>NUCLEOTIDE SEQUENCE [LARGE SCALE GENOMIC DNA]</scope>
</reference>
<dbReference type="InterPro" id="IPR013783">
    <property type="entry name" value="Ig-like_fold"/>
</dbReference>
<feature type="region of interest" description="Disordered" evidence="7">
    <location>
        <begin position="786"/>
        <end position="821"/>
    </location>
</feature>
<accession>A0AAV4BUC6</accession>
<dbReference type="SMART" id="SM00409">
    <property type="entry name" value="IG"/>
    <property type="match status" value="3"/>
</dbReference>
<proteinExistence type="predicted"/>
<feature type="coiled-coil region" evidence="6">
    <location>
        <begin position="16"/>
        <end position="49"/>
    </location>
</feature>
<feature type="transmembrane region" description="Helical" evidence="8">
    <location>
        <begin position="747"/>
        <end position="774"/>
    </location>
</feature>
<dbReference type="GO" id="GO:0005911">
    <property type="term" value="C:cell-cell junction"/>
    <property type="evidence" value="ECO:0007669"/>
    <property type="project" value="TreeGrafter"/>
</dbReference>
<feature type="compositionally biased region" description="Polar residues" evidence="7">
    <location>
        <begin position="149"/>
        <end position="174"/>
    </location>
</feature>
<feature type="domain" description="Ig-like" evidence="9">
    <location>
        <begin position="567"/>
        <end position="643"/>
    </location>
</feature>
<dbReference type="EMBL" id="BLXT01005381">
    <property type="protein sequence ID" value="GFO22389.1"/>
    <property type="molecule type" value="Genomic_DNA"/>
</dbReference>
<evidence type="ECO:0000256" key="5">
    <source>
        <dbReference type="ARBA" id="ARBA00023319"/>
    </source>
</evidence>
<dbReference type="PANTHER" id="PTHR11640:SF31">
    <property type="entry name" value="IRREGULAR CHIASM C-ROUGHEST PROTEIN-RELATED"/>
    <property type="match status" value="1"/>
</dbReference>
<evidence type="ECO:0000256" key="3">
    <source>
        <dbReference type="ARBA" id="ARBA00023157"/>
    </source>
</evidence>
<dbReference type="AlphaFoldDB" id="A0AAV4BUC6"/>
<evidence type="ECO:0000259" key="9">
    <source>
        <dbReference type="PROSITE" id="PS50835"/>
    </source>
</evidence>
<keyword evidence="11" id="KW-1185">Reference proteome</keyword>
<dbReference type="CDD" id="cd00099">
    <property type="entry name" value="IgV"/>
    <property type="match status" value="1"/>
</dbReference>
<comment type="caution">
    <text evidence="10">The sequence shown here is derived from an EMBL/GenBank/DDBJ whole genome shotgun (WGS) entry which is preliminary data.</text>
</comment>
<evidence type="ECO:0000256" key="6">
    <source>
        <dbReference type="SAM" id="Coils"/>
    </source>
</evidence>
<keyword evidence="3" id="KW-1015">Disulfide bond</keyword>
<dbReference type="GO" id="GO:0050839">
    <property type="term" value="F:cell adhesion molecule binding"/>
    <property type="evidence" value="ECO:0007669"/>
    <property type="project" value="TreeGrafter"/>
</dbReference>
<dbReference type="InterPro" id="IPR007110">
    <property type="entry name" value="Ig-like_dom"/>
</dbReference>